<sequence length="165" mass="19616">MCTENEIYKLIRVSNIKRVIHLVIAILNIFVAFSLIFLKYREYLFVLRIQLIQLIIPALFGLLFYFYKKAHQKGSTYKINGPYLQYINFDTNQFYRISYSDISEIRQKNDTLEIYLIEKPLYTIWNKKRKNKLIVSSDSSAIYSDLKDLYGWDSKLKVNTVLNSS</sequence>
<comment type="caution">
    <text evidence="2">The sequence shown here is derived from an EMBL/GenBank/DDBJ whole genome shotgun (WGS) entry which is preliminary data.</text>
</comment>
<gene>
    <name evidence="2" type="ORF">EDC18_101469</name>
</gene>
<evidence type="ECO:0000313" key="2">
    <source>
        <dbReference type="EMBL" id="TCT17171.1"/>
    </source>
</evidence>
<keyword evidence="1" id="KW-0812">Transmembrane</keyword>
<name>A0A4R3MPK7_9FIRM</name>
<organism evidence="2 3">
    <name type="scientific">Natranaerovirga pectinivora</name>
    <dbReference type="NCBI Taxonomy" id="682400"/>
    <lineage>
        <taxon>Bacteria</taxon>
        <taxon>Bacillati</taxon>
        <taxon>Bacillota</taxon>
        <taxon>Clostridia</taxon>
        <taxon>Lachnospirales</taxon>
        <taxon>Natranaerovirgaceae</taxon>
        <taxon>Natranaerovirga</taxon>
    </lineage>
</organism>
<evidence type="ECO:0000256" key="1">
    <source>
        <dbReference type="SAM" id="Phobius"/>
    </source>
</evidence>
<reference evidence="2 3" key="1">
    <citation type="submission" date="2019-03" db="EMBL/GenBank/DDBJ databases">
        <title>Genomic Encyclopedia of Type Strains, Phase IV (KMG-IV): sequencing the most valuable type-strain genomes for metagenomic binning, comparative biology and taxonomic classification.</title>
        <authorList>
            <person name="Goeker M."/>
        </authorList>
    </citation>
    <scope>NUCLEOTIDE SEQUENCE [LARGE SCALE GENOMIC DNA]</scope>
    <source>
        <strain evidence="2 3">DSM 24629</strain>
    </source>
</reference>
<dbReference type="Proteomes" id="UP000294902">
    <property type="component" value="Unassembled WGS sequence"/>
</dbReference>
<protein>
    <submittedName>
        <fullName evidence="2">Uncharacterized protein</fullName>
    </submittedName>
</protein>
<dbReference type="RefSeq" id="WP_132249841.1">
    <property type="nucleotide sequence ID" value="NZ_SMAL01000001.1"/>
</dbReference>
<feature type="transmembrane region" description="Helical" evidence="1">
    <location>
        <begin position="19"/>
        <end position="38"/>
    </location>
</feature>
<keyword evidence="1" id="KW-1133">Transmembrane helix</keyword>
<keyword evidence="1" id="KW-0472">Membrane</keyword>
<dbReference type="EMBL" id="SMAL01000001">
    <property type="protein sequence ID" value="TCT17171.1"/>
    <property type="molecule type" value="Genomic_DNA"/>
</dbReference>
<keyword evidence="3" id="KW-1185">Reference proteome</keyword>
<evidence type="ECO:0000313" key="3">
    <source>
        <dbReference type="Proteomes" id="UP000294902"/>
    </source>
</evidence>
<accession>A0A4R3MPK7</accession>
<feature type="transmembrane region" description="Helical" evidence="1">
    <location>
        <begin position="44"/>
        <end position="67"/>
    </location>
</feature>
<dbReference type="AlphaFoldDB" id="A0A4R3MPK7"/>
<proteinExistence type="predicted"/>